<organism evidence="1 2">
    <name type="scientific">Ficus carica</name>
    <name type="common">Common fig</name>
    <dbReference type="NCBI Taxonomy" id="3494"/>
    <lineage>
        <taxon>Eukaryota</taxon>
        <taxon>Viridiplantae</taxon>
        <taxon>Streptophyta</taxon>
        <taxon>Embryophyta</taxon>
        <taxon>Tracheophyta</taxon>
        <taxon>Spermatophyta</taxon>
        <taxon>Magnoliopsida</taxon>
        <taxon>eudicotyledons</taxon>
        <taxon>Gunneridae</taxon>
        <taxon>Pentapetalae</taxon>
        <taxon>rosids</taxon>
        <taxon>fabids</taxon>
        <taxon>Rosales</taxon>
        <taxon>Moraceae</taxon>
        <taxon>Ficeae</taxon>
        <taxon>Ficus</taxon>
    </lineage>
</organism>
<evidence type="ECO:0000313" key="1">
    <source>
        <dbReference type="EMBL" id="GMN31850.1"/>
    </source>
</evidence>
<accession>A0AA87ZFS2</accession>
<dbReference type="Proteomes" id="UP001187192">
    <property type="component" value="Unassembled WGS sequence"/>
</dbReference>
<evidence type="ECO:0000313" key="2">
    <source>
        <dbReference type="Proteomes" id="UP001187192"/>
    </source>
</evidence>
<sequence>MLKLVVVLMSKQRGRALTRKNCSYLNRWADPLFIGIFRGLECSGDLVRLNFECSRRVDMLEVHMHRTSNRLAPRVPMATGAGDRTCIAVGGVSKGPTEHMVSSCGGNAVRDNNTAPNLAPSKVGNRDGGRSIRFPGKRLSLVGHALVGSQVLFYPLNSPCALAQPDHREMRFRRRMNYKINTIQIPCK</sequence>
<dbReference type="AlphaFoldDB" id="A0AA87ZFS2"/>
<dbReference type="EMBL" id="BTGU01000003">
    <property type="protein sequence ID" value="GMN31850.1"/>
    <property type="molecule type" value="Genomic_DNA"/>
</dbReference>
<name>A0AA87ZFS2_FICCA</name>
<keyword evidence="2" id="KW-1185">Reference proteome</keyword>
<proteinExistence type="predicted"/>
<gene>
    <name evidence="1" type="ORF">TIFTF001_003436</name>
</gene>
<protein>
    <submittedName>
        <fullName evidence="1">Uncharacterized protein</fullName>
    </submittedName>
</protein>
<reference evidence="1" key="1">
    <citation type="submission" date="2023-07" db="EMBL/GenBank/DDBJ databases">
        <title>draft genome sequence of fig (Ficus carica).</title>
        <authorList>
            <person name="Takahashi T."/>
            <person name="Nishimura K."/>
        </authorList>
    </citation>
    <scope>NUCLEOTIDE SEQUENCE</scope>
</reference>
<comment type="caution">
    <text evidence="1">The sequence shown here is derived from an EMBL/GenBank/DDBJ whole genome shotgun (WGS) entry which is preliminary data.</text>
</comment>